<dbReference type="Proteomes" id="UP000053820">
    <property type="component" value="Unassembled WGS sequence"/>
</dbReference>
<dbReference type="HOGENOM" id="CLU_035509_15_1_1"/>
<reference evidence="4 5" key="1">
    <citation type="submission" date="2014-04" db="EMBL/GenBank/DDBJ databases">
        <title>Evolutionary Origins and Diversification of the Mycorrhizal Mutualists.</title>
        <authorList>
            <consortium name="DOE Joint Genome Institute"/>
            <consortium name="Mycorrhizal Genomics Consortium"/>
            <person name="Kohler A."/>
            <person name="Kuo A."/>
            <person name="Nagy L.G."/>
            <person name="Floudas D."/>
            <person name="Copeland A."/>
            <person name="Barry K.W."/>
            <person name="Cichocki N."/>
            <person name="Veneault-Fourrey C."/>
            <person name="LaButti K."/>
            <person name="Lindquist E.A."/>
            <person name="Lipzen A."/>
            <person name="Lundell T."/>
            <person name="Morin E."/>
            <person name="Murat C."/>
            <person name="Riley R."/>
            <person name="Ohm R."/>
            <person name="Sun H."/>
            <person name="Tunlid A."/>
            <person name="Henrissat B."/>
            <person name="Grigoriev I.V."/>
            <person name="Hibbett D.S."/>
            <person name="Martin F."/>
        </authorList>
    </citation>
    <scope>NUCLEOTIDE SEQUENCE [LARGE SCALE GENOMIC DNA]</scope>
    <source>
        <strain evidence="4 5">MD-312</strain>
    </source>
</reference>
<proteinExistence type="predicted"/>
<protein>
    <recommendedName>
        <fullName evidence="3">DUF6533 domain-containing protein</fullName>
    </recommendedName>
</protein>
<dbReference type="Pfam" id="PF20151">
    <property type="entry name" value="DUF6533"/>
    <property type="match status" value="1"/>
</dbReference>
<feature type="region of interest" description="Disordered" evidence="1">
    <location>
        <begin position="311"/>
        <end position="333"/>
    </location>
</feature>
<feature type="domain" description="DUF6533" evidence="3">
    <location>
        <begin position="17"/>
        <end position="61"/>
    </location>
</feature>
<feature type="transmembrane region" description="Helical" evidence="2">
    <location>
        <begin position="47"/>
        <end position="66"/>
    </location>
</feature>
<evidence type="ECO:0000313" key="4">
    <source>
        <dbReference type="EMBL" id="KIJ61609.1"/>
    </source>
</evidence>
<keyword evidence="2" id="KW-0472">Membrane</keyword>
<evidence type="ECO:0000313" key="5">
    <source>
        <dbReference type="Proteomes" id="UP000053820"/>
    </source>
</evidence>
<organism evidence="4 5">
    <name type="scientific">Hydnomerulius pinastri MD-312</name>
    <dbReference type="NCBI Taxonomy" id="994086"/>
    <lineage>
        <taxon>Eukaryota</taxon>
        <taxon>Fungi</taxon>
        <taxon>Dikarya</taxon>
        <taxon>Basidiomycota</taxon>
        <taxon>Agaricomycotina</taxon>
        <taxon>Agaricomycetes</taxon>
        <taxon>Agaricomycetidae</taxon>
        <taxon>Boletales</taxon>
        <taxon>Boletales incertae sedis</taxon>
        <taxon>Leucogyrophana</taxon>
    </lineage>
</organism>
<dbReference type="InterPro" id="IPR045340">
    <property type="entry name" value="DUF6533"/>
</dbReference>
<name>A0A0C9V7H7_9AGAM</name>
<feature type="transmembrane region" description="Helical" evidence="2">
    <location>
        <begin position="117"/>
        <end position="139"/>
    </location>
</feature>
<evidence type="ECO:0000259" key="3">
    <source>
        <dbReference type="Pfam" id="PF20151"/>
    </source>
</evidence>
<dbReference type="EMBL" id="KN839861">
    <property type="protein sequence ID" value="KIJ61609.1"/>
    <property type="molecule type" value="Genomic_DNA"/>
</dbReference>
<feature type="transmembrane region" description="Helical" evidence="2">
    <location>
        <begin position="172"/>
        <end position="191"/>
    </location>
</feature>
<keyword evidence="5" id="KW-1185">Reference proteome</keyword>
<dbReference type="AlphaFoldDB" id="A0A0C9V7H7"/>
<feature type="transmembrane region" description="Helical" evidence="2">
    <location>
        <begin position="212"/>
        <end position="232"/>
    </location>
</feature>
<dbReference type="OrthoDB" id="2685381at2759"/>
<evidence type="ECO:0000256" key="1">
    <source>
        <dbReference type="SAM" id="MobiDB-lite"/>
    </source>
</evidence>
<feature type="transmembrane region" description="Helical" evidence="2">
    <location>
        <begin position="17"/>
        <end position="35"/>
    </location>
</feature>
<sequence>MASDAVSEYAALQLNDYLSVGILAAISYNYVLTFLQEIEYVWLRPWTSMSTMFLVVRYLGLSMALLQGLGDTSFVYEPVPVRTALYLFTRSASIVFSAVANLVMILRVFAMYNRSRLVLGILLIISILHDMTAIVYLGVYGNPSRSLSVTEIEVGDTLLCSLASTVGQKVNSLFYIPGIVLGVLLCTFALVQFARHSLEMHKALGKWQPNRYMTLLVQEGVLYFVVALYFNIVNLVLLVAPVSWYVGDTLLVLSTLSDIVPYVLAPRLIISMREFHSHVVGEHIDSAFGIGSQRLSHNGLNIMFATPEEVGENAEEGAEDRNGIEETPRGMLE</sequence>
<evidence type="ECO:0000256" key="2">
    <source>
        <dbReference type="SAM" id="Phobius"/>
    </source>
</evidence>
<accession>A0A0C9V7H7</accession>
<gene>
    <name evidence="4" type="ORF">HYDPIDRAFT_189505</name>
</gene>
<feature type="compositionally biased region" description="Basic and acidic residues" evidence="1">
    <location>
        <begin position="319"/>
        <end position="333"/>
    </location>
</feature>
<feature type="transmembrane region" description="Helical" evidence="2">
    <location>
        <begin position="86"/>
        <end position="110"/>
    </location>
</feature>
<keyword evidence="2" id="KW-1133">Transmembrane helix</keyword>
<keyword evidence="2" id="KW-0812">Transmembrane</keyword>